<dbReference type="Gene3D" id="3.90.550.10">
    <property type="entry name" value="Spore Coat Polysaccharide Biosynthesis Protein SpsA, Chain A"/>
    <property type="match status" value="1"/>
</dbReference>
<evidence type="ECO:0008006" key="3">
    <source>
        <dbReference type="Google" id="ProtNLM"/>
    </source>
</evidence>
<dbReference type="InterPro" id="IPR050793">
    <property type="entry name" value="CMP-NeuNAc_synthase"/>
</dbReference>
<dbReference type="InterPro" id="IPR029044">
    <property type="entry name" value="Nucleotide-diphossugar_trans"/>
</dbReference>
<dbReference type="PANTHER" id="PTHR21485">
    <property type="entry name" value="HAD SUPERFAMILY MEMBERS CMAS AND KDSC"/>
    <property type="match status" value="1"/>
</dbReference>
<protein>
    <recommendedName>
        <fullName evidence="3">Acylneuraminate cytidylyltransferase</fullName>
    </recommendedName>
</protein>
<dbReference type="Pfam" id="PF02348">
    <property type="entry name" value="CTP_transf_3"/>
    <property type="match status" value="1"/>
</dbReference>
<dbReference type="AlphaFoldDB" id="A0A1F5XYN3"/>
<dbReference type="InterPro" id="IPR003329">
    <property type="entry name" value="Cytidylyl_trans"/>
</dbReference>
<comment type="caution">
    <text evidence="1">The sequence shown here is derived from an EMBL/GenBank/DDBJ whole genome shotgun (WGS) entry which is preliminary data.</text>
</comment>
<dbReference type="STRING" id="1798364.A3G54_01985"/>
<gene>
    <name evidence="1" type="ORF">A3G54_01985</name>
</gene>
<dbReference type="GO" id="GO:0008781">
    <property type="term" value="F:N-acylneuraminate cytidylyltransferase activity"/>
    <property type="evidence" value="ECO:0007669"/>
    <property type="project" value="TreeGrafter"/>
</dbReference>
<sequence length="240" mass="26688">MEILAIIQARGGSKSIPRKNIKDLNGKPLIAWTIEAAKNAKTVSRTIVSTDDEEIAAVARKFRAEAPFIRPAEFATDDAKSVGLLKHALDWLKENENYVPEIVVQLKPTNPLRTAEHIDEAIKSFQESPGIDSLITVMKAASHPLKTYKFNGDYLELFISEDISGIKEASKFPRQSLPEAFVQNSCVNVINPEIILKEGTSLGKKVKGLVMRAEDSINIDNAIDFDFAELLLKRRSKNEN</sequence>
<dbReference type="CDD" id="cd02513">
    <property type="entry name" value="CMP-NeuAc_Synthase"/>
    <property type="match status" value="1"/>
</dbReference>
<evidence type="ECO:0000313" key="2">
    <source>
        <dbReference type="Proteomes" id="UP000178894"/>
    </source>
</evidence>
<name>A0A1F5XYN3_9BACT</name>
<dbReference type="PANTHER" id="PTHR21485:SF6">
    <property type="entry name" value="N-ACYLNEURAMINATE CYTIDYLYLTRANSFERASE-RELATED"/>
    <property type="match status" value="1"/>
</dbReference>
<proteinExistence type="predicted"/>
<dbReference type="SUPFAM" id="SSF53448">
    <property type="entry name" value="Nucleotide-diphospho-sugar transferases"/>
    <property type="match status" value="1"/>
</dbReference>
<reference evidence="1 2" key="1">
    <citation type="journal article" date="2016" name="Nat. Commun.">
        <title>Thousands of microbial genomes shed light on interconnected biogeochemical processes in an aquifer system.</title>
        <authorList>
            <person name="Anantharaman K."/>
            <person name="Brown C.T."/>
            <person name="Hug L.A."/>
            <person name="Sharon I."/>
            <person name="Castelle C.J."/>
            <person name="Probst A.J."/>
            <person name="Thomas B.C."/>
            <person name="Singh A."/>
            <person name="Wilkins M.J."/>
            <person name="Karaoz U."/>
            <person name="Brodie E.L."/>
            <person name="Williams K.H."/>
            <person name="Hubbard S.S."/>
            <person name="Banfield J.F."/>
        </authorList>
    </citation>
    <scope>NUCLEOTIDE SEQUENCE [LARGE SCALE GENOMIC DNA]</scope>
</reference>
<dbReference type="Proteomes" id="UP000178894">
    <property type="component" value="Unassembled WGS sequence"/>
</dbReference>
<accession>A0A1F5XYN3</accession>
<dbReference type="EMBL" id="MFIQ01000031">
    <property type="protein sequence ID" value="OGF92998.1"/>
    <property type="molecule type" value="Genomic_DNA"/>
</dbReference>
<evidence type="ECO:0000313" key="1">
    <source>
        <dbReference type="EMBL" id="OGF92998.1"/>
    </source>
</evidence>
<organism evidence="1 2">
    <name type="scientific">Candidatus Giovannonibacteria bacterium RIFCSPLOWO2_12_FULL_44_15</name>
    <dbReference type="NCBI Taxonomy" id="1798364"/>
    <lineage>
        <taxon>Bacteria</taxon>
        <taxon>Candidatus Giovannoniibacteriota</taxon>
    </lineage>
</organism>